<dbReference type="FunFam" id="1.10.10.10:FF:000214">
    <property type="entry name" value="Methylated-DNA--protein-cysteine methyltransferase"/>
    <property type="match status" value="1"/>
</dbReference>
<dbReference type="InterPro" id="IPR036388">
    <property type="entry name" value="WH-like_DNA-bd_sf"/>
</dbReference>
<organism evidence="12 13">
    <name type="scientific">Devosia nanyangense</name>
    <dbReference type="NCBI Taxonomy" id="1228055"/>
    <lineage>
        <taxon>Bacteria</taxon>
        <taxon>Pseudomonadati</taxon>
        <taxon>Pseudomonadota</taxon>
        <taxon>Alphaproteobacteria</taxon>
        <taxon>Hyphomicrobiales</taxon>
        <taxon>Devosiaceae</taxon>
        <taxon>Devosia</taxon>
    </lineage>
</organism>
<dbReference type="SMART" id="SM00342">
    <property type="entry name" value="HTH_ARAC"/>
    <property type="match status" value="1"/>
</dbReference>
<dbReference type="Proteomes" id="UP000782610">
    <property type="component" value="Unassembled WGS sequence"/>
</dbReference>
<accession>A0A933NYF2</accession>
<dbReference type="InterPro" id="IPR018060">
    <property type="entry name" value="HTH_AraC"/>
</dbReference>
<dbReference type="GO" id="GO:0003700">
    <property type="term" value="F:DNA-binding transcription factor activity"/>
    <property type="evidence" value="ECO:0007669"/>
    <property type="project" value="InterPro"/>
</dbReference>
<dbReference type="InterPro" id="IPR014048">
    <property type="entry name" value="MethylDNA_cys_MeTrfase_DNA-bd"/>
</dbReference>
<dbReference type="EMBL" id="JACRAF010000028">
    <property type="protein sequence ID" value="MBI4922220.1"/>
    <property type="molecule type" value="Genomic_DNA"/>
</dbReference>
<comment type="caution">
    <text evidence="12">The sequence shown here is derived from an EMBL/GenBank/DDBJ whole genome shotgun (WGS) entry which is preliminary data.</text>
</comment>
<name>A0A933NYF2_9HYPH</name>
<dbReference type="PANTHER" id="PTHR10815">
    <property type="entry name" value="METHYLATED-DNA--PROTEIN-CYSTEINE METHYLTRANSFERASE"/>
    <property type="match status" value="1"/>
</dbReference>
<comment type="catalytic activity">
    <reaction evidence="1">
        <text>a 4-O-methyl-thymidine in DNA + L-cysteinyl-[protein] = a thymidine in DNA + S-methyl-L-cysteinyl-[protein]</text>
        <dbReference type="Rhea" id="RHEA:53428"/>
        <dbReference type="Rhea" id="RHEA-COMP:10131"/>
        <dbReference type="Rhea" id="RHEA-COMP:10132"/>
        <dbReference type="Rhea" id="RHEA-COMP:13555"/>
        <dbReference type="Rhea" id="RHEA-COMP:13556"/>
        <dbReference type="ChEBI" id="CHEBI:29950"/>
        <dbReference type="ChEBI" id="CHEBI:82612"/>
        <dbReference type="ChEBI" id="CHEBI:137386"/>
        <dbReference type="ChEBI" id="CHEBI:137387"/>
        <dbReference type="EC" id="2.1.1.63"/>
    </reaction>
</comment>
<dbReference type="GO" id="GO:0043565">
    <property type="term" value="F:sequence-specific DNA binding"/>
    <property type="evidence" value="ECO:0007669"/>
    <property type="project" value="InterPro"/>
</dbReference>
<dbReference type="CDD" id="cd06445">
    <property type="entry name" value="ATase"/>
    <property type="match status" value="1"/>
</dbReference>
<evidence type="ECO:0000256" key="8">
    <source>
        <dbReference type="ARBA" id="ARBA00023163"/>
    </source>
</evidence>
<dbReference type="PROSITE" id="PS01124">
    <property type="entry name" value="HTH_ARAC_FAMILY_2"/>
    <property type="match status" value="1"/>
</dbReference>
<evidence type="ECO:0000256" key="4">
    <source>
        <dbReference type="ARBA" id="ARBA00022603"/>
    </source>
</evidence>
<dbReference type="InterPro" id="IPR036217">
    <property type="entry name" value="MethylDNA_cys_MeTrfase_DNAb"/>
</dbReference>
<evidence type="ECO:0000256" key="1">
    <source>
        <dbReference type="ARBA" id="ARBA00001286"/>
    </source>
</evidence>
<reference evidence="12" key="1">
    <citation type="submission" date="2020-07" db="EMBL/GenBank/DDBJ databases">
        <title>Huge and variable diversity of episymbiotic CPR bacteria and DPANN archaea in groundwater ecosystems.</title>
        <authorList>
            <person name="He C.Y."/>
            <person name="Keren R."/>
            <person name="Whittaker M."/>
            <person name="Farag I.F."/>
            <person name="Doudna J."/>
            <person name="Cate J.H.D."/>
            <person name="Banfield J.F."/>
        </authorList>
    </citation>
    <scope>NUCLEOTIDE SEQUENCE</scope>
    <source>
        <strain evidence="12">NC_groundwater_1586_Pr3_B-0.1um_66_15</strain>
    </source>
</reference>
<evidence type="ECO:0000313" key="12">
    <source>
        <dbReference type="EMBL" id="MBI4922220.1"/>
    </source>
</evidence>
<dbReference type="PROSITE" id="PS00374">
    <property type="entry name" value="MGMT"/>
    <property type="match status" value="1"/>
</dbReference>
<keyword evidence="7" id="KW-0805">Transcription regulation</keyword>
<dbReference type="SUPFAM" id="SSF46689">
    <property type="entry name" value="Homeodomain-like"/>
    <property type="match status" value="1"/>
</dbReference>
<sequence>MVTMTQHQTLTPADDYETVRAAIAYLSETGPEDTDLSRFARSLGMSERQLTDLFRRWCGLSPKSFAQAVALDHAKMLLADKESVLSTTYAVGLSSTSRLHDLFVAYEAMPPGAYRAKGEGLEMIWGTAPSPFGTAVLVLTEYGLAGIGFADGVVSVDAAFEDLRRRWPNARYTRNDAQIAPVARRVFDPNRWNPEEPVRVVLIGTDFEVKVWQTLLTIPVGRATTYANVATAIGRPTAARAVGAAVGKNPISFVVPCHRVVGSTGALTGYHWGVPRKRAILGWEAGVVSA</sequence>
<dbReference type="GO" id="GO:0006281">
    <property type="term" value="P:DNA repair"/>
    <property type="evidence" value="ECO:0007669"/>
    <property type="project" value="UniProtKB-KW"/>
</dbReference>
<evidence type="ECO:0000256" key="5">
    <source>
        <dbReference type="ARBA" id="ARBA00022679"/>
    </source>
</evidence>
<dbReference type="PANTHER" id="PTHR10815:SF13">
    <property type="entry name" value="METHYLATED-DNA--PROTEIN-CYSTEINE METHYLTRANSFERASE"/>
    <property type="match status" value="1"/>
</dbReference>
<dbReference type="Gene3D" id="1.10.10.60">
    <property type="entry name" value="Homeodomain-like"/>
    <property type="match status" value="1"/>
</dbReference>
<dbReference type="InterPro" id="IPR009057">
    <property type="entry name" value="Homeodomain-like_sf"/>
</dbReference>
<dbReference type="Pfam" id="PF12833">
    <property type="entry name" value="HTH_18"/>
    <property type="match status" value="1"/>
</dbReference>
<evidence type="ECO:0000256" key="2">
    <source>
        <dbReference type="ARBA" id="ARBA00008711"/>
    </source>
</evidence>
<evidence type="ECO:0000256" key="7">
    <source>
        <dbReference type="ARBA" id="ARBA00023015"/>
    </source>
</evidence>
<keyword evidence="4" id="KW-0489">Methyltransferase</keyword>
<keyword evidence="8" id="KW-0804">Transcription</keyword>
<keyword evidence="5" id="KW-0808">Transferase</keyword>
<dbReference type="InterPro" id="IPR001497">
    <property type="entry name" value="MethylDNA_cys_MeTrfase_AS"/>
</dbReference>
<comment type="catalytic activity">
    <reaction evidence="10">
        <text>a 6-O-methyl-2'-deoxyguanosine in DNA + L-cysteinyl-[protein] = S-methyl-L-cysteinyl-[protein] + a 2'-deoxyguanosine in DNA</text>
        <dbReference type="Rhea" id="RHEA:24000"/>
        <dbReference type="Rhea" id="RHEA-COMP:10131"/>
        <dbReference type="Rhea" id="RHEA-COMP:10132"/>
        <dbReference type="Rhea" id="RHEA-COMP:11367"/>
        <dbReference type="Rhea" id="RHEA-COMP:11368"/>
        <dbReference type="ChEBI" id="CHEBI:29950"/>
        <dbReference type="ChEBI" id="CHEBI:82612"/>
        <dbReference type="ChEBI" id="CHEBI:85445"/>
        <dbReference type="ChEBI" id="CHEBI:85448"/>
        <dbReference type="EC" id="2.1.1.63"/>
    </reaction>
</comment>
<evidence type="ECO:0000256" key="10">
    <source>
        <dbReference type="ARBA" id="ARBA00049348"/>
    </source>
</evidence>
<dbReference type="Gene3D" id="3.30.160.70">
    <property type="entry name" value="Methylated DNA-protein cysteine methyltransferase domain"/>
    <property type="match status" value="1"/>
</dbReference>
<dbReference type="AlphaFoldDB" id="A0A933NYF2"/>
<feature type="domain" description="HTH araC/xylS-type" evidence="11">
    <location>
        <begin position="20"/>
        <end position="117"/>
    </location>
</feature>
<dbReference type="InterPro" id="IPR036631">
    <property type="entry name" value="MGMT_N_sf"/>
</dbReference>
<evidence type="ECO:0000256" key="9">
    <source>
        <dbReference type="ARBA" id="ARBA00023204"/>
    </source>
</evidence>
<evidence type="ECO:0000313" key="13">
    <source>
        <dbReference type="Proteomes" id="UP000782610"/>
    </source>
</evidence>
<keyword evidence="9" id="KW-0234">DNA repair</keyword>
<dbReference type="SUPFAM" id="SSF46767">
    <property type="entry name" value="Methylated DNA-protein cysteine methyltransferase, C-terminal domain"/>
    <property type="match status" value="1"/>
</dbReference>
<evidence type="ECO:0000256" key="6">
    <source>
        <dbReference type="ARBA" id="ARBA00022763"/>
    </source>
</evidence>
<dbReference type="Gene3D" id="1.10.10.10">
    <property type="entry name" value="Winged helix-like DNA-binding domain superfamily/Winged helix DNA-binding domain"/>
    <property type="match status" value="1"/>
</dbReference>
<dbReference type="GO" id="GO:0003908">
    <property type="term" value="F:methylated-DNA-[protein]-cysteine S-methyltransferase activity"/>
    <property type="evidence" value="ECO:0007669"/>
    <property type="project" value="UniProtKB-EC"/>
</dbReference>
<dbReference type="Pfam" id="PF01035">
    <property type="entry name" value="DNA_binding_1"/>
    <property type="match status" value="1"/>
</dbReference>
<dbReference type="GO" id="GO:0032259">
    <property type="term" value="P:methylation"/>
    <property type="evidence" value="ECO:0007669"/>
    <property type="project" value="UniProtKB-KW"/>
</dbReference>
<evidence type="ECO:0000256" key="3">
    <source>
        <dbReference type="ARBA" id="ARBA00011918"/>
    </source>
</evidence>
<dbReference type="EC" id="2.1.1.63" evidence="3"/>
<protein>
    <recommendedName>
        <fullName evidence="3">methylated-DNA--[protein]-cysteine S-methyltransferase</fullName>
        <ecNumber evidence="3">2.1.1.63</ecNumber>
    </recommendedName>
</protein>
<gene>
    <name evidence="12" type="ORF">HY834_10755</name>
</gene>
<dbReference type="SUPFAM" id="SSF53155">
    <property type="entry name" value="Methylated DNA-protein cysteine methyltransferase domain"/>
    <property type="match status" value="1"/>
</dbReference>
<dbReference type="NCBIfam" id="TIGR00589">
    <property type="entry name" value="ogt"/>
    <property type="match status" value="1"/>
</dbReference>
<proteinExistence type="inferred from homology"/>
<keyword evidence="6" id="KW-0227">DNA damage</keyword>
<comment type="similarity">
    <text evidence="2">Belongs to the MGMT family.</text>
</comment>
<evidence type="ECO:0000259" key="11">
    <source>
        <dbReference type="PROSITE" id="PS01124"/>
    </source>
</evidence>